<accession>A0ABT0R5I8</accession>
<dbReference type="RefSeq" id="WP_215489902.1">
    <property type="nucleotide sequence ID" value="NZ_JAMGSI010000001.1"/>
</dbReference>
<dbReference type="GeneID" id="84022914"/>
<dbReference type="EMBL" id="JAMGSI010000001">
    <property type="protein sequence ID" value="MCL6656390.1"/>
    <property type="molecule type" value="Genomic_DNA"/>
</dbReference>
<proteinExistence type="predicted"/>
<organism evidence="1 2">
    <name type="scientific">Akkermansia massiliensis</name>
    <dbReference type="NCBI Taxonomy" id="2927224"/>
    <lineage>
        <taxon>Bacteria</taxon>
        <taxon>Pseudomonadati</taxon>
        <taxon>Verrucomicrobiota</taxon>
        <taxon>Verrucomicrobiia</taxon>
        <taxon>Verrucomicrobiales</taxon>
        <taxon>Akkermansiaceae</taxon>
        <taxon>Akkermansia</taxon>
    </lineage>
</organism>
<comment type="caution">
    <text evidence="1">The sequence shown here is derived from an EMBL/GenBank/DDBJ whole genome shotgun (WGS) entry which is preliminary data.</text>
</comment>
<dbReference type="Proteomes" id="UP001202031">
    <property type="component" value="Unassembled WGS sequence"/>
</dbReference>
<reference evidence="1 2" key="1">
    <citation type="submission" date="2022-03" db="EMBL/GenBank/DDBJ databases">
        <title>Taxonomic description of new species and reclassification of some bacterial strains.</title>
        <authorList>
            <person name="Ndongo S."/>
        </authorList>
    </citation>
    <scope>NUCLEOTIDE SEQUENCE [LARGE SCALE GENOMIC DNA]</scope>
    <source>
        <strain evidence="1 2">Marseille-P6666</strain>
    </source>
</reference>
<sequence length="318" mass="35254">MSTNYTYCYSLHQMVVGWFRRSPVNPLSFIAPSVKVDGDSGTYDYFPQGYAFRRVDTSRGRHQSARSLDLVCTPRPFALEDHSLRIGIDDQDLHLSREELDARRSEVAALKAEARTGTLLGVWQRSMIADGFDHFRSQVQARSGVGNWSSSSADPMKELKDEIDRMETQAGIKPNRILIPSKKWDVLGASPAILDAITYNSARELTVDLFKQLLGVHAADDLQVMVANVSVGKDEAGPSVEFEGTNLLGDDVWLTYAQEGMAVGDFSGLKVLSAGGDAYAENVESYYERGIHTTWYEINMKHTYAVTAPPCVSRLTIS</sequence>
<gene>
    <name evidence="1" type="ORF">M8N44_03540</name>
</gene>
<evidence type="ECO:0000313" key="1">
    <source>
        <dbReference type="EMBL" id="MCL6656390.1"/>
    </source>
</evidence>
<dbReference type="InterPro" id="IPR053738">
    <property type="entry name" value="Lambda_capsid_assembly"/>
</dbReference>
<keyword evidence="2" id="KW-1185">Reference proteome</keyword>
<dbReference type="Gene3D" id="3.90.1690.10">
    <property type="entry name" value="phage-related protein like domain"/>
    <property type="match status" value="1"/>
</dbReference>
<evidence type="ECO:0000313" key="2">
    <source>
        <dbReference type="Proteomes" id="UP001202031"/>
    </source>
</evidence>
<name>A0ABT0R5I8_9BACT</name>
<evidence type="ECO:0008006" key="3">
    <source>
        <dbReference type="Google" id="ProtNLM"/>
    </source>
</evidence>
<protein>
    <recommendedName>
        <fullName evidence="3">Phage capsid family protein</fullName>
    </recommendedName>
</protein>